<dbReference type="EMBL" id="JBDKWZ010000015">
    <property type="protein sequence ID" value="MEN7550681.1"/>
    <property type="molecule type" value="Genomic_DNA"/>
</dbReference>
<comment type="similarity">
    <text evidence="1 4">Belongs to the pseudouridine synthase RsuA family.</text>
</comment>
<evidence type="ECO:0000256" key="1">
    <source>
        <dbReference type="ARBA" id="ARBA00008348"/>
    </source>
</evidence>
<feature type="region of interest" description="Disordered" evidence="5">
    <location>
        <begin position="1"/>
        <end position="40"/>
    </location>
</feature>
<dbReference type="Gene3D" id="3.30.70.580">
    <property type="entry name" value="Pseudouridine synthase I, catalytic domain, N-terminal subdomain"/>
    <property type="match status" value="1"/>
</dbReference>
<evidence type="ECO:0000256" key="2">
    <source>
        <dbReference type="ARBA" id="ARBA00023235"/>
    </source>
</evidence>
<feature type="domain" description="RNA-binding S4" evidence="6">
    <location>
        <begin position="68"/>
        <end position="129"/>
    </location>
</feature>
<evidence type="ECO:0000313" key="8">
    <source>
        <dbReference type="Proteomes" id="UP001403385"/>
    </source>
</evidence>
<dbReference type="InterPro" id="IPR020103">
    <property type="entry name" value="PsdUridine_synth_cat_dom_sf"/>
</dbReference>
<dbReference type="Pfam" id="PF00849">
    <property type="entry name" value="PseudoU_synth_2"/>
    <property type="match status" value="1"/>
</dbReference>
<feature type="region of interest" description="Disordered" evidence="5">
    <location>
        <begin position="305"/>
        <end position="328"/>
    </location>
</feature>
<evidence type="ECO:0000313" key="7">
    <source>
        <dbReference type="EMBL" id="MEN7550681.1"/>
    </source>
</evidence>
<evidence type="ECO:0000256" key="4">
    <source>
        <dbReference type="RuleBase" id="RU003887"/>
    </source>
</evidence>
<evidence type="ECO:0000259" key="6">
    <source>
        <dbReference type="SMART" id="SM00363"/>
    </source>
</evidence>
<comment type="caution">
    <text evidence="7">The sequence shown here is derived from an EMBL/GenBank/DDBJ whole genome shotgun (WGS) entry which is preliminary data.</text>
</comment>
<reference evidence="7 8" key="1">
    <citation type="submission" date="2024-04" db="EMBL/GenBank/DDBJ databases">
        <title>Novel genus in family Flammeovirgaceae.</title>
        <authorList>
            <person name="Nguyen T.H."/>
            <person name="Vuong T.Q."/>
            <person name="Le H."/>
            <person name="Kim S.-G."/>
        </authorList>
    </citation>
    <scope>NUCLEOTIDE SEQUENCE [LARGE SCALE GENOMIC DNA]</scope>
    <source>
        <strain evidence="7 8">JCM 23209</strain>
    </source>
</reference>
<dbReference type="PROSITE" id="PS01149">
    <property type="entry name" value="PSI_RSU"/>
    <property type="match status" value="1"/>
</dbReference>
<dbReference type="InterPro" id="IPR006145">
    <property type="entry name" value="PsdUridine_synth_RsuA/RluA"/>
</dbReference>
<organism evidence="7 8">
    <name type="scientific">Rapidithrix thailandica</name>
    <dbReference type="NCBI Taxonomy" id="413964"/>
    <lineage>
        <taxon>Bacteria</taxon>
        <taxon>Pseudomonadati</taxon>
        <taxon>Bacteroidota</taxon>
        <taxon>Cytophagia</taxon>
        <taxon>Cytophagales</taxon>
        <taxon>Flammeovirgaceae</taxon>
        <taxon>Rapidithrix</taxon>
    </lineage>
</organism>
<evidence type="ECO:0000256" key="5">
    <source>
        <dbReference type="SAM" id="MobiDB-lite"/>
    </source>
</evidence>
<dbReference type="FunFam" id="3.10.290.10:FF:000003">
    <property type="entry name" value="Pseudouridine synthase"/>
    <property type="match status" value="1"/>
</dbReference>
<dbReference type="InterPro" id="IPR002942">
    <property type="entry name" value="S4_RNA-bd"/>
</dbReference>
<feature type="compositionally biased region" description="Basic residues" evidence="5">
    <location>
        <begin position="1"/>
        <end position="20"/>
    </location>
</feature>
<protein>
    <recommendedName>
        <fullName evidence="4">Pseudouridine synthase</fullName>
        <ecNumber evidence="4">5.4.99.-</ecNumber>
    </recommendedName>
</protein>
<dbReference type="Gene3D" id="3.30.70.1560">
    <property type="entry name" value="Alpha-L RNA-binding motif"/>
    <property type="match status" value="1"/>
</dbReference>
<keyword evidence="8" id="KW-1185">Reference proteome</keyword>
<dbReference type="InterPro" id="IPR042092">
    <property type="entry name" value="PsdUridine_s_RsuA/RluB/E/F_cat"/>
</dbReference>
<dbReference type="SMART" id="SM00363">
    <property type="entry name" value="S4"/>
    <property type="match status" value="1"/>
</dbReference>
<dbReference type="EC" id="5.4.99.-" evidence="4"/>
<dbReference type="PANTHER" id="PTHR47683:SF2">
    <property type="entry name" value="RNA-BINDING S4 DOMAIN-CONTAINING PROTEIN"/>
    <property type="match status" value="1"/>
</dbReference>
<dbReference type="InterPro" id="IPR020094">
    <property type="entry name" value="TruA/RsuA/RluB/E/F_N"/>
</dbReference>
<dbReference type="InterPro" id="IPR050343">
    <property type="entry name" value="RsuA_PseudoU_synthase"/>
</dbReference>
<name>A0AAW9SCG7_9BACT</name>
<dbReference type="CDD" id="cd02870">
    <property type="entry name" value="PseudoU_synth_RsuA_like"/>
    <property type="match status" value="1"/>
</dbReference>
<dbReference type="RefSeq" id="WP_346823464.1">
    <property type="nucleotide sequence ID" value="NZ_JBDKWZ010000015.1"/>
</dbReference>
<dbReference type="PANTHER" id="PTHR47683">
    <property type="entry name" value="PSEUDOURIDINE SYNTHASE FAMILY PROTEIN-RELATED"/>
    <property type="match status" value="1"/>
</dbReference>
<sequence>MKFKPGKHQPKGSFKTKKRYGKTENTKEQKPKVFKKKTSSQIPEYNFQKIKKLEQKYSGKASENSDLIRLNRYIANAGVCSRREADELIKKGMVKVNGKVVTEMGYKVKVSDEVLYLGKKLKRERKVYVLLNKPKGFITTTEDEIGRKTVMDLVNNACDERIYPVGRLDRQTTGLLIMTNDGDLAKKLAHPSGKVKKIYDVQLDKPLTQKDEDVIRLRDFELEDGEVDIDGLTVLNEERTKLGIQLHSGRNRIVRRIFAHFGYEVERLDRTVYAELTKKDLPRGKWRYLDEKEVILLKYFTGKNTMKKPPKEQQASKKKPFVKKKKRG</sequence>
<dbReference type="SUPFAM" id="SSF55120">
    <property type="entry name" value="Pseudouridine synthase"/>
    <property type="match status" value="1"/>
</dbReference>
<dbReference type="GO" id="GO:0003723">
    <property type="term" value="F:RNA binding"/>
    <property type="evidence" value="ECO:0007669"/>
    <property type="project" value="UniProtKB-KW"/>
</dbReference>
<dbReference type="AlphaFoldDB" id="A0AAW9SCG7"/>
<keyword evidence="3" id="KW-0694">RNA-binding</keyword>
<dbReference type="CDD" id="cd00165">
    <property type="entry name" value="S4"/>
    <property type="match status" value="1"/>
</dbReference>
<dbReference type="PROSITE" id="PS50889">
    <property type="entry name" value="S4"/>
    <property type="match status" value="1"/>
</dbReference>
<proteinExistence type="inferred from homology"/>
<dbReference type="NCBIfam" id="TIGR00093">
    <property type="entry name" value="pseudouridine synthase"/>
    <property type="match status" value="1"/>
</dbReference>
<dbReference type="SUPFAM" id="SSF55174">
    <property type="entry name" value="Alpha-L RNA-binding motif"/>
    <property type="match status" value="1"/>
</dbReference>
<dbReference type="Proteomes" id="UP001403385">
    <property type="component" value="Unassembled WGS sequence"/>
</dbReference>
<dbReference type="GO" id="GO:0000455">
    <property type="term" value="P:enzyme-directed rRNA pseudouridine synthesis"/>
    <property type="evidence" value="ECO:0007669"/>
    <property type="project" value="UniProtKB-ARBA"/>
</dbReference>
<dbReference type="InterPro" id="IPR036986">
    <property type="entry name" value="S4_RNA-bd_sf"/>
</dbReference>
<feature type="compositionally biased region" description="Basic residues" evidence="5">
    <location>
        <begin position="316"/>
        <end position="328"/>
    </location>
</feature>
<feature type="compositionally biased region" description="Basic and acidic residues" evidence="5">
    <location>
        <begin position="21"/>
        <end position="31"/>
    </location>
</feature>
<evidence type="ECO:0000256" key="3">
    <source>
        <dbReference type="PROSITE-ProRule" id="PRU00182"/>
    </source>
</evidence>
<gene>
    <name evidence="7" type="ORF">AAG747_22365</name>
</gene>
<dbReference type="InterPro" id="IPR018496">
    <property type="entry name" value="PsdUridine_synth_RsuA/RluB_CS"/>
</dbReference>
<accession>A0AAW9SCG7</accession>
<dbReference type="GO" id="GO:0120159">
    <property type="term" value="F:rRNA pseudouridine synthase activity"/>
    <property type="evidence" value="ECO:0007669"/>
    <property type="project" value="UniProtKB-ARBA"/>
</dbReference>
<dbReference type="Gene3D" id="3.10.290.10">
    <property type="entry name" value="RNA-binding S4 domain"/>
    <property type="match status" value="1"/>
</dbReference>
<keyword evidence="2 4" id="KW-0413">Isomerase</keyword>
<dbReference type="Pfam" id="PF01479">
    <property type="entry name" value="S4"/>
    <property type="match status" value="1"/>
</dbReference>
<dbReference type="InterPro" id="IPR000748">
    <property type="entry name" value="PsdUridine_synth_RsuA/RluB/E/F"/>
</dbReference>